<dbReference type="EMBL" id="SHMQ01000002">
    <property type="protein sequence ID" value="RZV40254.1"/>
    <property type="molecule type" value="Genomic_DNA"/>
</dbReference>
<reference evidence="1 2" key="1">
    <citation type="submission" date="2019-01" db="EMBL/GenBank/DDBJ databases">
        <title>Insights into ecological role of a new deltaproteobacterial order Candidatus Sinidesulfobacterales (Sva0485) by metagenomics and metatranscriptomics.</title>
        <authorList>
            <person name="Tan S."/>
            <person name="Liu J."/>
            <person name="Fang Y."/>
            <person name="Hedlund B."/>
            <person name="Lian Z.-H."/>
            <person name="Huang L.-Y."/>
            <person name="Li J.-T."/>
            <person name="Huang L.-N."/>
            <person name="Li W.-J."/>
            <person name="Jiang H.-C."/>
            <person name="Dong H.-L."/>
            <person name="Shu W.-S."/>
        </authorList>
    </citation>
    <scope>NUCLEOTIDE SEQUENCE [LARGE SCALE GENOMIC DNA]</scope>
    <source>
        <strain evidence="1">AP4</strain>
    </source>
</reference>
<evidence type="ECO:0000313" key="1">
    <source>
        <dbReference type="EMBL" id="RZV40254.1"/>
    </source>
</evidence>
<protein>
    <recommendedName>
        <fullName evidence="3">PepSY domain-containing protein</fullName>
    </recommendedName>
</protein>
<proteinExistence type="predicted"/>
<accession>A0A520XGD8</accession>
<evidence type="ECO:0000313" key="2">
    <source>
        <dbReference type="Proteomes" id="UP000322454"/>
    </source>
</evidence>
<evidence type="ECO:0008006" key="3">
    <source>
        <dbReference type="Google" id="ProtNLM"/>
    </source>
</evidence>
<name>A0A520XGD8_9DELT</name>
<dbReference type="AlphaFoldDB" id="A0A520XGD8"/>
<comment type="caution">
    <text evidence="1">The sequence shown here is derived from an EMBL/GenBank/DDBJ whole genome shotgun (WGS) entry which is preliminary data.</text>
</comment>
<dbReference type="Proteomes" id="UP000322454">
    <property type="component" value="Unassembled WGS sequence"/>
</dbReference>
<organism evidence="1 2">
    <name type="scientific">Candidatus Acidulodesulfobacterium acidiphilum</name>
    <dbReference type="NCBI Taxonomy" id="2597224"/>
    <lineage>
        <taxon>Bacteria</taxon>
        <taxon>Deltaproteobacteria</taxon>
        <taxon>Candidatus Acidulodesulfobacterales</taxon>
        <taxon>Candidatus Acidulodesulfobacterium</taxon>
    </lineage>
</organism>
<sequence>MDKKPINTEDAMDVAKGVAEKAGLPLMFTTINSIKKENEEYIIILSNTLNKNSYKVRINAKTGDVIEWEEMIQQKP</sequence>
<gene>
    <name evidence="1" type="ORF">EVJ48_01810</name>
</gene>